<evidence type="ECO:0000313" key="2">
    <source>
        <dbReference type="Proteomes" id="UP000234681"/>
    </source>
</evidence>
<gene>
    <name evidence="1" type="ORF">rCG_30259</name>
</gene>
<accession>A6IM35</accession>
<name>A6IM35_RAT</name>
<sequence>MSVLVRVLIQKPSIESCRVFIQETL</sequence>
<dbReference type="AlphaFoldDB" id="A6IM35"/>
<dbReference type="EMBL" id="CH473964">
    <property type="protein sequence ID" value="EDM01754.1"/>
    <property type="molecule type" value="Genomic_DNA"/>
</dbReference>
<evidence type="ECO:0000313" key="1">
    <source>
        <dbReference type="EMBL" id="EDM01754.1"/>
    </source>
</evidence>
<feature type="non-terminal residue" evidence="1">
    <location>
        <position position="25"/>
    </location>
</feature>
<proteinExistence type="predicted"/>
<protein>
    <submittedName>
        <fullName evidence="1">RCG30259</fullName>
    </submittedName>
</protein>
<reference evidence="1 2" key="1">
    <citation type="submission" date="2005-09" db="EMBL/GenBank/DDBJ databases">
        <authorList>
            <person name="Mural R.J."/>
            <person name="Li P.W."/>
            <person name="Adams M.D."/>
            <person name="Amanatides P.G."/>
            <person name="Baden-Tillson H."/>
            <person name="Barnstead M."/>
            <person name="Chin S.H."/>
            <person name="Dew I."/>
            <person name="Evans C.A."/>
            <person name="Ferriera S."/>
            <person name="Flanigan M."/>
            <person name="Fosler C."/>
            <person name="Glodek A."/>
            <person name="Gu Z."/>
            <person name="Holt R.A."/>
            <person name="Jennings D."/>
            <person name="Kraft C.L."/>
            <person name="Lu F."/>
            <person name="Nguyen T."/>
            <person name="Nusskern D.R."/>
            <person name="Pfannkoch C.M."/>
            <person name="Sitter C."/>
            <person name="Sutton G.G."/>
            <person name="Venter J.C."/>
            <person name="Wang Z."/>
            <person name="Woodage T."/>
            <person name="Zheng X.H."/>
            <person name="Zhong F."/>
        </authorList>
    </citation>
    <scope>NUCLEOTIDE SEQUENCE [LARGE SCALE GENOMIC DNA]</scope>
    <source>
        <strain>BN</strain>
        <strain evidence="2">Sprague-Dawley</strain>
    </source>
</reference>
<dbReference type="Proteomes" id="UP000234681">
    <property type="component" value="Chromosome 4"/>
</dbReference>
<organism evidence="1 2">
    <name type="scientific">Rattus norvegicus</name>
    <name type="common">Rat</name>
    <dbReference type="NCBI Taxonomy" id="10116"/>
    <lineage>
        <taxon>Eukaryota</taxon>
        <taxon>Metazoa</taxon>
        <taxon>Chordata</taxon>
        <taxon>Craniata</taxon>
        <taxon>Vertebrata</taxon>
        <taxon>Euteleostomi</taxon>
        <taxon>Mammalia</taxon>
        <taxon>Eutheria</taxon>
        <taxon>Euarchontoglires</taxon>
        <taxon>Glires</taxon>
        <taxon>Rodentia</taxon>
        <taxon>Myomorpha</taxon>
        <taxon>Muroidea</taxon>
        <taxon>Muridae</taxon>
        <taxon>Murinae</taxon>
        <taxon>Rattus</taxon>
    </lineage>
</organism>